<dbReference type="InterPro" id="IPR022682">
    <property type="entry name" value="Calpain_domain_III"/>
</dbReference>
<dbReference type="OMA" id="EMNLMEW"/>
<evidence type="ECO:0000313" key="10">
    <source>
        <dbReference type="Proteomes" id="UP000198287"/>
    </source>
</evidence>
<dbReference type="EMBL" id="LNIX01000012">
    <property type="protein sequence ID" value="OXA47944.1"/>
    <property type="molecule type" value="Genomic_DNA"/>
</dbReference>
<accession>A0A226DSY6</accession>
<evidence type="ECO:0000256" key="3">
    <source>
        <dbReference type="ARBA" id="ARBA00022801"/>
    </source>
</evidence>
<feature type="compositionally biased region" description="Pro residues" evidence="7">
    <location>
        <begin position="558"/>
        <end position="575"/>
    </location>
</feature>
<dbReference type="SUPFAM" id="SSF54001">
    <property type="entry name" value="Cysteine proteinases"/>
    <property type="match status" value="1"/>
</dbReference>
<dbReference type="SMART" id="SM00230">
    <property type="entry name" value="CysPc"/>
    <property type="match status" value="1"/>
</dbReference>
<evidence type="ECO:0000256" key="6">
    <source>
        <dbReference type="PROSITE-ProRule" id="PRU00239"/>
    </source>
</evidence>
<feature type="domain" description="Calpain catalytic" evidence="8">
    <location>
        <begin position="24"/>
        <end position="335"/>
    </location>
</feature>
<dbReference type="InterPro" id="IPR038765">
    <property type="entry name" value="Papain-like_cys_pep_sf"/>
</dbReference>
<dbReference type="CDD" id="cd00044">
    <property type="entry name" value="CysPc"/>
    <property type="match status" value="1"/>
</dbReference>
<dbReference type="InterPro" id="IPR022683">
    <property type="entry name" value="Calpain_III"/>
</dbReference>
<dbReference type="Proteomes" id="UP000198287">
    <property type="component" value="Unassembled WGS sequence"/>
</dbReference>
<dbReference type="OrthoDB" id="424753at2759"/>
<comment type="caution">
    <text evidence="9">The sequence shown here is derived from an EMBL/GenBank/DDBJ whole genome shotgun (WGS) entry which is preliminary data.</text>
</comment>
<dbReference type="InterPro" id="IPR033883">
    <property type="entry name" value="C2_III"/>
</dbReference>
<dbReference type="FunFam" id="3.90.70.10:FF:000001">
    <property type="entry name" value="Calpain-1 catalytic subunit"/>
    <property type="match status" value="1"/>
</dbReference>
<dbReference type="SMART" id="SM00720">
    <property type="entry name" value="calpain_III"/>
    <property type="match status" value="1"/>
</dbReference>
<feature type="active site" evidence="5 6">
    <location>
        <position position="250"/>
    </location>
</feature>
<feature type="compositionally biased region" description="Low complexity" evidence="7">
    <location>
        <begin position="502"/>
        <end position="528"/>
    </location>
</feature>
<reference evidence="9 10" key="1">
    <citation type="submission" date="2015-12" db="EMBL/GenBank/DDBJ databases">
        <title>The genome of Folsomia candida.</title>
        <authorList>
            <person name="Faddeeva A."/>
            <person name="Derks M.F."/>
            <person name="Anvar Y."/>
            <person name="Smit S."/>
            <person name="Van Straalen N."/>
            <person name="Roelofs D."/>
        </authorList>
    </citation>
    <scope>NUCLEOTIDE SEQUENCE [LARGE SCALE GENOMIC DNA]</scope>
    <source>
        <strain evidence="9 10">VU population</strain>
        <tissue evidence="9">Whole body</tissue>
    </source>
</reference>
<evidence type="ECO:0000256" key="7">
    <source>
        <dbReference type="SAM" id="MobiDB-lite"/>
    </source>
</evidence>
<organism evidence="9 10">
    <name type="scientific">Folsomia candida</name>
    <name type="common">Springtail</name>
    <dbReference type="NCBI Taxonomy" id="158441"/>
    <lineage>
        <taxon>Eukaryota</taxon>
        <taxon>Metazoa</taxon>
        <taxon>Ecdysozoa</taxon>
        <taxon>Arthropoda</taxon>
        <taxon>Hexapoda</taxon>
        <taxon>Collembola</taxon>
        <taxon>Entomobryomorpha</taxon>
        <taxon>Isotomoidea</taxon>
        <taxon>Isotomidae</taxon>
        <taxon>Proisotominae</taxon>
        <taxon>Folsomia</taxon>
    </lineage>
</organism>
<evidence type="ECO:0000313" key="9">
    <source>
        <dbReference type="EMBL" id="OXA47944.1"/>
    </source>
</evidence>
<feature type="active site" evidence="5 6">
    <location>
        <position position="84"/>
    </location>
</feature>
<dbReference type="PANTHER" id="PTHR10183">
    <property type="entry name" value="CALPAIN"/>
    <property type="match status" value="1"/>
</dbReference>
<evidence type="ECO:0000259" key="8">
    <source>
        <dbReference type="PROSITE" id="PS50203"/>
    </source>
</evidence>
<evidence type="ECO:0000256" key="2">
    <source>
        <dbReference type="ARBA" id="ARBA00022670"/>
    </source>
</evidence>
<feature type="compositionally biased region" description="Pro residues" evidence="7">
    <location>
        <begin position="529"/>
        <end position="538"/>
    </location>
</feature>
<gene>
    <name evidence="9" type="ORF">Fcan01_17396</name>
</gene>
<dbReference type="Gene3D" id="2.60.120.380">
    <property type="match status" value="1"/>
</dbReference>
<feature type="region of interest" description="Disordered" evidence="7">
    <location>
        <begin position="500"/>
        <end position="583"/>
    </location>
</feature>
<evidence type="ECO:0000256" key="1">
    <source>
        <dbReference type="ARBA" id="ARBA00007623"/>
    </source>
</evidence>
<dbReference type="SUPFAM" id="SSF49758">
    <property type="entry name" value="Calpain large subunit, middle domain (domain III)"/>
    <property type="match status" value="1"/>
</dbReference>
<protein>
    <submittedName>
        <fullName evidence="9">Calpain-9</fullName>
    </submittedName>
</protein>
<name>A0A226DSY6_FOLCA</name>
<dbReference type="PROSITE" id="PS50203">
    <property type="entry name" value="CALPAIN_CAT"/>
    <property type="match status" value="1"/>
</dbReference>
<dbReference type="PROSITE" id="PS00139">
    <property type="entry name" value="THIOL_PROTEASE_CYS"/>
    <property type="match status" value="1"/>
</dbReference>
<sequence length="583" mass="65179">MYSQNPQAQNFYQIRATCAQYGTLFEDNEFPPVNRSLYVSGADRHLSRVGPVTWKRPFELSNQPKFYADGVSRHDVIQGELGNCWFIAAVSNLTLHQNLFVQVVPQDNTFERGQYCGAFHFRFWTFGRWVEIVIDDRLPCNSRGQLLFMQSQDKSEFWSCLLEKAYAKFHGSYESLSGGIASEAMQDFSGGIIEMIDIQETQWNNVNNQSELFSVMSKAQDRASLMTCALHNQAGRIGETRTGQGLVAGHAYSITGVCEVSVYNGAQIAQLVRIRNPWGDFEWNGAWSDSSREWSSVDAGTKARLGLVKRNDGEFWMNVDDFQDHFHRLEICHLSPDPVNDVKLSNPAQQNFIPWKRMAFEGAWIPGQSAGGCMNHNTFATNPQYFFDFTASSVDGSADKCTVVVSLIQQTASRSYTRKEGLGKSCIGFRMFRIPRYTGLMDMSFFKRERSLSSGSYINSREISARFEVATGTYVIVPSTFEPNMGGNFLLRIFSEPPAPQMAPQQAYPHPQQQQWGAPPQVQYAHAPPQAPYAPPPYAAAQYPPAQQNMMGGYPPSYGVPPAQPLPPTGPPPGAGPGFGWNL</sequence>
<dbReference type="GO" id="GO:0006508">
    <property type="term" value="P:proteolysis"/>
    <property type="evidence" value="ECO:0007669"/>
    <property type="project" value="UniProtKB-KW"/>
</dbReference>
<keyword evidence="10" id="KW-1185">Reference proteome</keyword>
<dbReference type="InterPro" id="IPR001300">
    <property type="entry name" value="Peptidase_C2_calpain_cat"/>
</dbReference>
<dbReference type="PANTHER" id="PTHR10183:SF433">
    <property type="entry name" value="CALPAIN-A-RELATED"/>
    <property type="match status" value="1"/>
</dbReference>
<dbReference type="PRINTS" id="PR00704">
    <property type="entry name" value="CALPAIN"/>
</dbReference>
<dbReference type="InterPro" id="IPR036213">
    <property type="entry name" value="Calpain_III_sf"/>
</dbReference>
<keyword evidence="3 6" id="KW-0378">Hydrolase</keyword>
<dbReference type="GO" id="GO:0005737">
    <property type="term" value="C:cytoplasm"/>
    <property type="evidence" value="ECO:0007669"/>
    <property type="project" value="TreeGrafter"/>
</dbReference>
<dbReference type="InterPro" id="IPR022684">
    <property type="entry name" value="Calpain_cysteine_protease"/>
</dbReference>
<dbReference type="Gene3D" id="3.90.70.10">
    <property type="entry name" value="Cysteine proteinases"/>
    <property type="match status" value="1"/>
</dbReference>
<dbReference type="Pfam" id="PF00648">
    <property type="entry name" value="Peptidase_C2"/>
    <property type="match status" value="1"/>
</dbReference>
<evidence type="ECO:0000256" key="4">
    <source>
        <dbReference type="ARBA" id="ARBA00022807"/>
    </source>
</evidence>
<proteinExistence type="inferred from homology"/>
<feature type="compositionally biased region" description="Low complexity" evidence="7">
    <location>
        <begin position="539"/>
        <end position="548"/>
    </location>
</feature>
<dbReference type="GO" id="GO:0004198">
    <property type="term" value="F:calcium-dependent cysteine-type endopeptidase activity"/>
    <property type="evidence" value="ECO:0007669"/>
    <property type="project" value="InterPro"/>
</dbReference>
<keyword evidence="4 6" id="KW-0788">Thiol protease</keyword>
<dbReference type="STRING" id="158441.A0A226DSY6"/>
<comment type="similarity">
    <text evidence="1">Belongs to the peptidase C2 family.</text>
</comment>
<keyword evidence="2 6" id="KW-0645">Protease</keyword>
<evidence type="ECO:0000256" key="5">
    <source>
        <dbReference type="PIRSR" id="PIRSR622684-1"/>
    </source>
</evidence>
<dbReference type="InterPro" id="IPR000169">
    <property type="entry name" value="Pept_cys_AS"/>
</dbReference>
<dbReference type="CDD" id="cd00214">
    <property type="entry name" value="Calpain_III"/>
    <property type="match status" value="1"/>
</dbReference>
<dbReference type="Pfam" id="PF01067">
    <property type="entry name" value="Calpain_III"/>
    <property type="match status" value="1"/>
</dbReference>
<dbReference type="AlphaFoldDB" id="A0A226DSY6"/>
<feature type="active site" evidence="5 6">
    <location>
        <position position="276"/>
    </location>
</feature>